<keyword evidence="1" id="KW-0812">Transmembrane</keyword>
<accession>A0A0D0RX51</accession>
<reference evidence="2 3" key="1">
    <citation type="submission" date="2015-01" db="EMBL/GenBank/DDBJ databases">
        <title>Genome sequence of the beneficial rhizobacterium Pseudomonas fluorescens 2-79.</title>
        <authorList>
            <person name="Thuermer A."/>
            <person name="Daniel R."/>
        </authorList>
    </citation>
    <scope>NUCLEOTIDE SEQUENCE [LARGE SCALE GENOMIC DNA]</scope>
    <source>
        <strain evidence="2 3">2-79</strain>
    </source>
</reference>
<protein>
    <submittedName>
        <fullName evidence="2">Uncharacterized protein</fullName>
    </submittedName>
</protein>
<dbReference type="RefSeq" id="WP_043046700.1">
    <property type="nucleotide sequence ID" value="NZ_JXCQ01000003.1"/>
</dbReference>
<keyword evidence="1" id="KW-1133">Transmembrane helix</keyword>
<feature type="transmembrane region" description="Helical" evidence="1">
    <location>
        <begin position="47"/>
        <end position="64"/>
    </location>
</feature>
<dbReference type="EMBL" id="JXCQ01000003">
    <property type="protein sequence ID" value="KIR24217.1"/>
    <property type="molecule type" value="Genomic_DNA"/>
</dbReference>
<feature type="transmembrane region" description="Helical" evidence="1">
    <location>
        <begin position="23"/>
        <end position="41"/>
    </location>
</feature>
<evidence type="ECO:0000313" key="2">
    <source>
        <dbReference type="EMBL" id="KIR24217.1"/>
    </source>
</evidence>
<keyword evidence="1" id="KW-0472">Membrane</keyword>
<proteinExistence type="predicted"/>
<evidence type="ECO:0000313" key="3">
    <source>
        <dbReference type="Proteomes" id="UP000032210"/>
    </source>
</evidence>
<sequence>MNELKAMNAAASRFLSQFSRKQFFLAFAVITAANYWLAYNVSGYKSVYLAMVGGFFFGMMFAKFEPNK</sequence>
<dbReference type="PATRIC" id="fig|294.125.peg.455"/>
<evidence type="ECO:0000256" key="1">
    <source>
        <dbReference type="SAM" id="Phobius"/>
    </source>
</evidence>
<gene>
    <name evidence="2" type="ORF">PFLU3_04480</name>
</gene>
<dbReference type="AlphaFoldDB" id="A0A0D0RX51"/>
<dbReference type="Proteomes" id="UP000032210">
    <property type="component" value="Unassembled WGS sequence"/>
</dbReference>
<comment type="caution">
    <text evidence="2">The sequence shown here is derived from an EMBL/GenBank/DDBJ whole genome shotgun (WGS) entry which is preliminary data.</text>
</comment>
<organism evidence="2 3">
    <name type="scientific">Pseudomonas fluorescens</name>
    <dbReference type="NCBI Taxonomy" id="294"/>
    <lineage>
        <taxon>Bacteria</taxon>
        <taxon>Pseudomonadati</taxon>
        <taxon>Pseudomonadota</taxon>
        <taxon>Gammaproteobacteria</taxon>
        <taxon>Pseudomonadales</taxon>
        <taxon>Pseudomonadaceae</taxon>
        <taxon>Pseudomonas</taxon>
    </lineage>
</organism>
<name>A0A0D0RX51_PSEFL</name>